<name>A0ABY4N0Y1_9MICO</name>
<dbReference type="Gene3D" id="1.10.30.50">
    <property type="match status" value="1"/>
</dbReference>
<dbReference type="CDD" id="cd00085">
    <property type="entry name" value="HNHc"/>
    <property type="match status" value="1"/>
</dbReference>
<protein>
    <submittedName>
        <fullName evidence="3">HNH endonuclease</fullName>
    </submittedName>
</protein>
<dbReference type="InterPro" id="IPR003615">
    <property type="entry name" value="HNH_nuc"/>
</dbReference>
<keyword evidence="3" id="KW-0540">Nuclease</keyword>
<dbReference type="SMART" id="SM00507">
    <property type="entry name" value="HNHc"/>
    <property type="match status" value="1"/>
</dbReference>
<evidence type="ECO:0000256" key="1">
    <source>
        <dbReference type="ARBA" id="ARBA00023450"/>
    </source>
</evidence>
<dbReference type="InterPro" id="IPR003870">
    <property type="entry name" value="DUF222"/>
</dbReference>
<gene>
    <name evidence="3" type="ORF">M3M28_02155</name>
</gene>
<proteinExistence type="inferred from homology"/>
<evidence type="ECO:0000313" key="3">
    <source>
        <dbReference type="EMBL" id="UQN15296.1"/>
    </source>
</evidence>
<feature type="domain" description="HNH nuclease" evidence="2">
    <location>
        <begin position="329"/>
        <end position="381"/>
    </location>
</feature>
<organism evidence="3">
    <name type="scientific">Gulosibacter sediminis</name>
    <dbReference type="NCBI Taxonomy" id="1729695"/>
    <lineage>
        <taxon>Bacteria</taxon>
        <taxon>Bacillati</taxon>
        <taxon>Actinomycetota</taxon>
        <taxon>Actinomycetes</taxon>
        <taxon>Micrococcales</taxon>
        <taxon>Microbacteriaceae</taxon>
        <taxon>Gulosibacter</taxon>
    </lineage>
</organism>
<sequence length="432" mass="48096">MKAARGKADAAEAQALSAAFLITEQRSHAERAEHPGRGAYAELFRYNLRSIMGSYGALLNLSDTALITRAHAAHRLTSKFPSWLEPLRAGEVSKQQVDSVLRHSKDLPDEVIDSFGEQVLNYAKNHLPGKTEKYAECLAARHAASEFEANHAREVKERRVVIQDVENGMSWLSAYLPSSFANAAFDLLTTEAKILRDENKREIAELRASNDEDAADTDSAEFLPDERTIEQIRADLLLDTLLTSTPQGILESKSAGKRRVEANISIVVPVLALRDPETPRDIATLNGTQPMSVDEARDWFGDVPSIERILTDPINGHVITADTRVATASLTHYLRARDQTCRHPGCRRPAAKCELDHTVPWEIGGKTVPENLQYLCKCHHIQKHRKPWRVRHLGGGVLEWTSPLGHVFIDYPEPMGPVLGPEFKYADDPAPF</sequence>
<dbReference type="GO" id="GO:0004519">
    <property type="term" value="F:endonuclease activity"/>
    <property type="evidence" value="ECO:0007669"/>
    <property type="project" value="UniProtKB-KW"/>
</dbReference>
<keyword evidence="3" id="KW-0255">Endonuclease</keyword>
<dbReference type="EMBL" id="CP097160">
    <property type="protein sequence ID" value="UQN15296.1"/>
    <property type="molecule type" value="Genomic_DNA"/>
</dbReference>
<dbReference type="Pfam" id="PF02720">
    <property type="entry name" value="DUF222"/>
    <property type="match status" value="1"/>
</dbReference>
<comment type="similarity">
    <text evidence="1">Belongs to the Rv1128c/1148c/1588c/1702c/1945/3466 family.</text>
</comment>
<evidence type="ECO:0000259" key="2">
    <source>
        <dbReference type="SMART" id="SM00507"/>
    </source>
</evidence>
<reference evidence="3" key="1">
    <citation type="submission" date="2022-05" db="EMBL/GenBank/DDBJ databases">
        <title>Complete genome sequence of toluene-degrading Gulosibacter sediminis strain ACHW.36C.</title>
        <authorList>
            <person name="Wai A.C."/>
            <person name="Lai G.K."/>
            <person name="Griffin S.D."/>
            <person name="Leung F.C."/>
        </authorList>
    </citation>
    <scope>NUCLEOTIDE SEQUENCE [LARGE SCALE GENOMIC DNA]</scope>
    <source>
        <strain evidence="3">ACHW.36C</strain>
    </source>
</reference>
<keyword evidence="3" id="KW-0378">Hydrolase</keyword>
<dbReference type="InterPro" id="IPR002711">
    <property type="entry name" value="HNH"/>
</dbReference>
<dbReference type="Pfam" id="PF01844">
    <property type="entry name" value="HNH"/>
    <property type="match status" value="1"/>
</dbReference>
<accession>A0ABY4N0Y1</accession>